<feature type="compositionally biased region" description="Polar residues" evidence="1">
    <location>
        <begin position="154"/>
        <end position="166"/>
    </location>
</feature>
<organism evidence="3">
    <name type="scientific">Brassica napus</name>
    <name type="common">Rape</name>
    <dbReference type="NCBI Taxonomy" id="3708"/>
    <lineage>
        <taxon>Eukaryota</taxon>
        <taxon>Viridiplantae</taxon>
        <taxon>Streptophyta</taxon>
        <taxon>Embryophyta</taxon>
        <taxon>Tracheophyta</taxon>
        <taxon>Spermatophyta</taxon>
        <taxon>Magnoliopsida</taxon>
        <taxon>eudicotyledons</taxon>
        <taxon>Gunneridae</taxon>
        <taxon>Pentapetalae</taxon>
        <taxon>rosids</taxon>
        <taxon>malvids</taxon>
        <taxon>Brassicales</taxon>
        <taxon>Brassicaceae</taxon>
        <taxon>Brassiceae</taxon>
        <taxon>Brassica</taxon>
    </lineage>
</organism>
<dbReference type="Gene3D" id="4.10.60.10">
    <property type="entry name" value="Zinc finger, CCHC-type"/>
    <property type="match status" value="1"/>
</dbReference>
<name>A0A816XJV6_BRANA</name>
<dbReference type="InterPro" id="IPR040256">
    <property type="entry name" value="At4g02000-like"/>
</dbReference>
<evidence type="ECO:0000256" key="1">
    <source>
        <dbReference type="SAM" id="MobiDB-lite"/>
    </source>
</evidence>
<feature type="compositionally biased region" description="Polar residues" evidence="1">
    <location>
        <begin position="516"/>
        <end position="548"/>
    </location>
</feature>
<dbReference type="SUPFAM" id="SSF57756">
    <property type="entry name" value="Retrovirus zinc finger-like domains"/>
    <property type="match status" value="1"/>
</dbReference>
<feature type="compositionally biased region" description="Basic and acidic residues" evidence="1">
    <location>
        <begin position="447"/>
        <end position="456"/>
    </location>
</feature>
<feature type="region of interest" description="Disordered" evidence="1">
    <location>
        <begin position="22"/>
        <end position="94"/>
    </location>
</feature>
<accession>A0A816XJV6</accession>
<feature type="non-terminal residue" evidence="3">
    <location>
        <position position="1"/>
    </location>
</feature>
<dbReference type="AlphaFoldDB" id="A0A816XJV6"/>
<dbReference type="InterPro" id="IPR001878">
    <property type="entry name" value="Znf_CCHC"/>
</dbReference>
<dbReference type="InterPro" id="IPR036875">
    <property type="entry name" value="Znf_CCHC_sf"/>
</dbReference>
<gene>
    <name evidence="3" type="ORF">DARMORV10_A01P06400.1</name>
</gene>
<dbReference type="GO" id="GO:0003676">
    <property type="term" value="F:nucleic acid binding"/>
    <property type="evidence" value="ECO:0007669"/>
    <property type="project" value="InterPro"/>
</dbReference>
<protein>
    <submittedName>
        <fullName evidence="3">(rape) hypothetical protein</fullName>
    </submittedName>
</protein>
<proteinExistence type="predicted"/>
<dbReference type="PANTHER" id="PTHR31286:SF173">
    <property type="entry name" value="DUF4283 DOMAIN-CONTAINING PROTEIN"/>
    <property type="match status" value="1"/>
</dbReference>
<feature type="compositionally biased region" description="Low complexity" evidence="1">
    <location>
        <begin position="60"/>
        <end position="72"/>
    </location>
</feature>
<dbReference type="Proteomes" id="UP001295469">
    <property type="component" value="Chromosome A01"/>
</dbReference>
<feature type="region of interest" description="Disordered" evidence="1">
    <location>
        <begin position="570"/>
        <end position="598"/>
    </location>
</feature>
<feature type="region of interest" description="Disordered" evidence="1">
    <location>
        <begin position="447"/>
        <end position="548"/>
    </location>
</feature>
<evidence type="ECO:0000313" key="3">
    <source>
        <dbReference type="EMBL" id="CAF2147527.1"/>
    </source>
</evidence>
<feature type="region of interest" description="Disordered" evidence="1">
    <location>
        <begin position="145"/>
        <end position="166"/>
    </location>
</feature>
<dbReference type="Pfam" id="PF14111">
    <property type="entry name" value="DUF4283"/>
    <property type="match status" value="1"/>
</dbReference>
<feature type="compositionally biased region" description="Polar residues" evidence="1">
    <location>
        <begin position="73"/>
        <end position="83"/>
    </location>
</feature>
<reference evidence="3" key="1">
    <citation type="submission" date="2021-01" db="EMBL/GenBank/DDBJ databases">
        <authorList>
            <consortium name="Genoscope - CEA"/>
            <person name="William W."/>
        </authorList>
    </citation>
    <scope>NUCLEOTIDE SEQUENCE</scope>
</reference>
<dbReference type="EMBL" id="HG994355">
    <property type="protein sequence ID" value="CAF2147527.1"/>
    <property type="molecule type" value="Genomic_DNA"/>
</dbReference>
<feature type="compositionally biased region" description="Low complexity" evidence="1">
    <location>
        <begin position="572"/>
        <end position="586"/>
    </location>
</feature>
<dbReference type="SMART" id="SM00343">
    <property type="entry name" value="ZnF_C2HC"/>
    <property type="match status" value="2"/>
</dbReference>
<feature type="compositionally biased region" description="Acidic residues" evidence="1">
    <location>
        <begin position="587"/>
        <end position="596"/>
    </location>
</feature>
<feature type="domain" description="CCHC-type" evidence="2">
    <location>
        <begin position="405"/>
        <end position="421"/>
    </location>
</feature>
<dbReference type="InterPro" id="IPR025558">
    <property type="entry name" value="DUF4283"/>
</dbReference>
<dbReference type="GO" id="GO:0008270">
    <property type="term" value="F:zinc ion binding"/>
    <property type="evidence" value="ECO:0007669"/>
    <property type="project" value="InterPro"/>
</dbReference>
<feature type="compositionally biased region" description="Basic residues" evidence="1">
    <location>
        <begin position="26"/>
        <end position="52"/>
    </location>
</feature>
<feature type="domain" description="CCHC-type" evidence="2">
    <location>
        <begin position="385"/>
        <end position="401"/>
    </location>
</feature>
<evidence type="ECO:0000259" key="2">
    <source>
        <dbReference type="SMART" id="SM00343"/>
    </source>
</evidence>
<sequence>LKVKKANVRTLPYSSSLKLRSSSFHLLRRRLRRRSPPASMAKKKPPKGKKPTRSIPPPKSTTSTSPTKTPSSVNMKQNHALDSSTERVNYDSSSQIDAQATSTVADLAMEIGSPNLETLATVTKTVPSSKVPESCVQDMATATLSSKDTHGAQGDSTTSSNPTQSGQKAAEFWKGFVKETSIKLHPKEKPFLLDSGELCVTIPNVVVEKNKRAWECFIIGQFYEEPPPRGAVHAIVNGIWSRQRRDITVSKMDGHAFLFRVPCPNARRRILAQSLWQIDGQTMFVAKWSPGLQQVKPELEIVPVWLEFTGVPLQFFNPDALKEIAGIVGHPICLHPSTEQLTNIEVAKVYTFIDPRKPLPEFVNARFESGDTRRISVSSPFLPSLCSYCKKVGHTISRCKAAPKTCTLCNSVRHVTVDCPRYNREKAKGKAPVKSLLPIVGTKSKMEYRPIQDKRKGAVKQAVGPSPAAEIPITSGSVQPPLVDATPAGDSMLDPPKMITGKETSSPAHSEGGTRRSPTSQRPLVIAQKTSPPARNQFTPHSKSSTAEYNDLAEGGLCVDLTPYSVSQNANGSFSSGSLSDRSSYSGDEDNPDEENDKFIEVISRRQKKLLKGMFRARGSLIL</sequence>
<dbReference type="PANTHER" id="PTHR31286">
    <property type="entry name" value="GLYCINE-RICH CELL WALL STRUCTURAL PROTEIN 1.8-LIKE"/>
    <property type="match status" value="1"/>
</dbReference>